<dbReference type="AlphaFoldDB" id="A0AAV0WXA8"/>
<protein>
    <recommendedName>
        <fullName evidence="4">CASP-like protein</fullName>
    </recommendedName>
</protein>
<gene>
    <name evidence="2" type="ORF">MEUPH1_LOCUS15739</name>
</gene>
<sequence length="80" mass="9134">MNKAAFVCFGTIVTVFRYLLAFVTIVQSLLVIDMKNHLISPLRDWLSNLIFYSIFASLFVISVTAISSADYAEKNIHRFK</sequence>
<comment type="caution">
    <text evidence="2">The sequence shown here is derived from an EMBL/GenBank/DDBJ whole genome shotgun (WGS) entry which is preliminary data.</text>
</comment>
<keyword evidence="3" id="KW-1185">Reference proteome</keyword>
<organism evidence="2 3">
    <name type="scientific">Macrosiphum euphorbiae</name>
    <name type="common">potato aphid</name>
    <dbReference type="NCBI Taxonomy" id="13131"/>
    <lineage>
        <taxon>Eukaryota</taxon>
        <taxon>Metazoa</taxon>
        <taxon>Ecdysozoa</taxon>
        <taxon>Arthropoda</taxon>
        <taxon>Hexapoda</taxon>
        <taxon>Insecta</taxon>
        <taxon>Pterygota</taxon>
        <taxon>Neoptera</taxon>
        <taxon>Paraneoptera</taxon>
        <taxon>Hemiptera</taxon>
        <taxon>Sternorrhyncha</taxon>
        <taxon>Aphidomorpha</taxon>
        <taxon>Aphidoidea</taxon>
        <taxon>Aphididae</taxon>
        <taxon>Macrosiphini</taxon>
        <taxon>Macrosiphum</taxon>
    </lineage>
</organism>
<name>A0AAV0WXA8_9HEMI</name>
<evidence type="ECO:0000256" key="1">
    <source>
        <dbReference type="SAM" id="Phobius"/>
    </source>
</evidence>
<accession>A0AAV0WXA8</accession>
<keyword evidence="1" id="KW-0472">Membrane</keyword>
<feature type="transmembrane region" description="Helical" evidence="1">
    <location>
        <begin position="45"/>
        <end position="72"/>
    </location>
</feature>
<evidence type="ECO:0000313" key="3">
    <source>
        <dbReference type="Proteomes" id="UP001160148"/>
    </source>
</evidence>
<keyword evidence="1" id="KW-1133">Transmembrane helix</keyword>
<dbReference type="EMBL" id="CARXXK010000003">
    <property type="protein sequence ID" value="CAI6360438.1"/>
    <property type="molecule type" value="Genomic_DNA"/>
</dbReference>
<dbReference type="Proteomes" id="UP001160148">
    <property type="component" value="Unassembled WGS sequence"/>
</dbReference>
<proteinExistence type="predicted"/>
<evidence type="ECO:0008006" key="4">
    <source>
        <dbReference type="Google" id="ProtNLM"/>
    </source>
</evidence>
<keyword evidence="1" id="KW-0812">Transmembrane</keyword>
<evidence type="ECO:0000313" key="2">
    <source>
        <dbReference type="EMBL" id="CAI6360438.1"/>
    </source>
</evidence>
<reference evidence="2 3" key="1">
    <citation type="submission" date="2023-01" db="EMBL/GenBank/DDBJ databases">
        <authorList>
            <person name="Whitehead M."/>
        </authorList>
    </citation>
    <scope>NUCLEOTIDE SEQUENCE [LARGE SCALE GENOMIC DNA]</scope>
</reference>